<proteinExistence type="predicted"/>
<dbReference type="InterPro" id="IPR009922">
    <property type="entry name" value="DUF1457"/>
</dbReference>
<reference evidence="1" key="1">
    <citation type="journal article" date="2015" name="Int. J. Syst. Evol. Microbiol.">
        <title>Rhizobium alvei sp. nov., isolated from a freshwater river.</title>
        <authorList>
            <person name="Sheu S.Y."/>
            <person name="Huang H.W."/>
            <person name="Young C.C."/>
            <person name="Chen W.M."/>
        </authorList>
    </citation>
    <scope>NUCLEOTIDE SEQUENCE</scope>
    <source>
        <strain evidence="1">TNR-22</strain>
    </source>
</reference>
<name>A0ABT8YK21_9HYPH</name>
<reference evidence="1" key="2">
    <citation type="submission" date="2023-07" db="EMBL/GenBank/DDBJ databases">
        <authorList>
            <person name="Shen H."/>
        </authorList>
    </citation>
    <scope>NUCLEOTIDE SEQUENCE</scope>
    <source>
        <strain evidence="1">TNR-22</strain>
    </source>
</reference>
<dbReference type="Pfam" id="PF07310">
    <property type="entry name" value="PAS_5"/>
    <property type="match status" value="1"/>
</dbReference>
<dbReference type="PIRSF" id="PIRSF031878">
    <property type="entry name" value="UCP031878"/>
    <property type="match status" value="1"/>
</dbReference>
<evidence type="ECO:0000313" key="2">
    <source>
        <dbReference type="Proteomes" id="UP001174932"/>
    </source>
</evidence>
<sequence>MRQKTISAVYSYYEQLRAGRAAPLRSEINPAELKAALPDVFMLEQLKDASFSFRLAGTRTCLVFGREARNTDFAAIWEPNSARRMVLAAQSVLATGQILKVDLIARGVEEPEFGLEMLLMPLSSKPGVVDRIFGCLAADDPTRPLTALHRWLLPTRLQFLTDEHMPRSILPSVEQAAPAQPANRPLFRVIDGGRRD</sequence>
<comment type="caution">
    <text evidence="1">The sequence shown here is derived from an EMBL/GenBank/DDBJ whole genome shotgun (WGS) entry which is preliminary data.</text>
</comment>
<dbReference type="EMBL" id="JAUOZU010000006">
    <property type="protein sequence ID" value="MDO6964048.1"/>
    <property type="molecule type" value="Genomic_DNA"/>
</dbReference>
<accession>A0ABT8YK21</accession>
<organism evidence="1 2">
    <name type="scientific">Rhizobium alvei</name>
    <dbReference type="NCBI Taxonomy" id="1132659"/>
    <lineage>
        <taxon>Bacteria</taxon>
        <taxon>Pseudomonadati</taxon>
        <taxon>Pseudomonadota</taxon>
        <taxon>Alphaproteobacteria</taxon>
        <taxon>Hyphomicrobiales</taxon>
        <taxon>Rhizobiaceae</taxon>
        <taxon>Rhizobium/Agrobacterium group</taxon>
        <taxon>Rhizobium</taxon>
    </lineage>
</organism>
<evidence type="ECO:0000313" key="1">
    <source>
        <dbReference type="EMBL" id="MDO6964048.1"/>
    </source>
</evidence>
<keyword evidence="2" id="KW-1185">Reference proteome</keyword>
<protein>
    <submittedName>
        <fullName evidence="1">PAS domain-containing protein</fullName>
    </submittedName>
</protein>
<dbReference type="Proteomes" id="UP001174932">
    <property type="component" value="Unassembled WGS sequence"/>
</dbReference>
<dbReference type="RefSeq" id="WP_304375963.1">
    <property type="nucleotide sequence ID" value="NZ_JAUOZU010000006.1"/>
</dbReference>
<gene>
    <name evidence="1" type="ORF">Q4481_08780</name>
</gene>